<dbReference type="OrthoDB" id="2552414at2759"/>
<protein>
    <submittedName>
        <fullName evidence="2">Uncharacterized protein</fullName>
    </submittedName>
</protein>
<feature type="region of interest" description="Disordered" evidence="1">
    <location>
        <begin position="347"/>
        <end position="536"/>
    </location>
</feature>
<dbReference type="HOGENOM" id="CLU_038076_0_0_1"/>
<organism evidence="2 3">
    <name type="scientific">Kalmanozyma brasiliensis (strain GHG001)</name>
    <name type="common">Yeast</name>
    <name type="synonym">Pseudozyma brasiliensis</name>
    <dbReference type="NCBI Taxonomy" id="1365824"/>
    <lineage>
        <taxon>Eukaryota</taxon>
        <taxon>Fungi</taxon>
        <taxon>Dikarya</taxon>
        <taxon>Basidiomycota</taxon>
        <taxon>Ustilaginomycotina</taxon>
        <taxon>Ustilaginomycetes</taxon>
        <taxon>Ustilaginales</taxon>
        <taxon>Ustilaginaceae</taxon>
        <taxon>Kalmanozyma</taxon>
    </lineage>
</organism>
<feature type="compositionally biased region" description="Basic and acidic residues" evidence="1">
    <location>
        <begin position="503"/>
        <end position="536"/>
    </location>
</feature>
<evidence type="ECO:0000256" key="1">
    <source>
        <dbReference type="SAM" id="MobiDB-lite"/>
    </source>
</evidence>
<feature type="compositionally biased region" description="Low complexity" evidence="1">
    <location>
        <begin position="444"/>
        <end position="462"/>
    </location>
</feature>
<feature type="compositionally biased region" description="Basic and acidic residues" evidence="1">
    <location>
        <begin position="53"/>
        <end position="64"/>
    </location>
</feature>
<dbReference type="Proteomes" id="UP000019377">
    <property type="component" value="Unassembled WGS sequence"/>
</dbReference>
<feature type="region of interest" description="Disordered" evidence="1">
    <location>
        <begin position="288"/>
        <end position="335"/>
    </location>
</feature>
<feature type="compositionally biased region" description="Basic and acidic residues" evidence="1">
    <location>
        <begin position="315"/>
        <end position="335"/>
    </location>
</feature>
<accession>V5EUD6</accession>
<name>V5EUD6_KALBG</name>
<sequence length="536" mass="58280">MLARSSRSLIGSTWSAAGVARPSARLALPSIVSQLPLRRTFASSPTTRNSAAESEKSSNDHADAKEVSKFNRLEYILREQVEPTHESMITQLEDDHLSHLPLVVSSGSKWAPLPAGFSLPRRDRAYKHNDPLSARIGAEYVYNTFNFPTTQHLKRFNAELASTLTHKARNVQPVTFSNPASRTFTMGLPSFVGLEPPYPVNKNVSLVLKLLNEYRLRGTSAEHKQRIAEELRKYVVPHGFKRTVHIFSLYVLELFEALRNASEQEAADKVSFGLIGDGEQAMPARKATNPVKGFGALPGPGQEGSKGKRERTPRRKSEGERKPNLADRLRADDPRLPEAGTFVAQDGGAIQSNDGVDGLQEHVPFPTPSAEEMGIKKPTDTGTGSLSADDPKLPEAGTFVAQDGEAHKPSKGVDDLQEHVPFPTPSAHEMGMNKPTDDLWSAGSPTTPQAPESAPPQQASESVHVPQEHSRPAAADNDVNSADLWSADNPKLPEAGTFVAQDGDAHKPSEGVDSLEEHVPFPKPTAEEMGIKKPTE</sequence>
<dbReference type="RefSeq" id="XP_016290703.1">
    <property type="nucleotide sequence ID" value="XM_016438232.1"/>
</dbReference>
<feature type="compositionally biased region" description="Polar residues" evidence="1">
    <location>
        <begin position="42"/>
        <end position="52"/>
    </location>
</feature>
<feature type="compositionally biased region" description="Basic and acidic residues" evidence="1">
    <location>
        <begin position="404"/>
        <end position="418"/>
    </location>
</feature>
<keyword evidence="3" id="KW-1185">Reference proteome</keyword>
<dbReference type="GeneID" id="27420925"/>
<evidence type="ECO:0000313" key="3">
    <source>
        <dbReference type="Proteomes" id="UP000019377"/>
    </source>
</evidence>
<dbReference type="eggNOG" id="ENOG502R364">
    <property type="taxonomic scope" value="Eukaryota"/>
</dbReference>
<feature type="region of interest" description="Disordered" evidence="1">
    <location>
        <begin position="42"/>
        <end position="64"/>
    </location>
</feature>
<evidence type="ECO:0000313" key="2">
    <source>
        <dbReference type="EMBL" id="EST05714.1"/>
    </source>
</evidence>
<reference evidence="3" key="1">
    <citation type="journal article" date="2013" name="Genome Announc.">
        <title>Draft genome sequence of Pseudozyma brasiliensis sp. nov. strain GHG001, a high producer of endo-1,4-xylanase isolated from an insect pest of sugarcane.</title>
        <authorList>
            <person name="Oliveira J.V.D.C."/>
            <person name="dos Santos R.A.C."/>
            <person name="Borges T.A."/>
            <person name="Riano-Pachon D.M."/>
            <person name="Goldman G.H."/>
        </authorList>
    </citation>
    <scope>NUCLEOTIDE SEQUENCE [LARGE SCALE GENOMIC DNA]</scope>
    <source>
        <strain evidence="3">GHG001</strain>
    </source>
</reference>
<proteinExistence type="predicted"/>
<gene>
    <name evidence="2" type="ORF">PSEUBRA_SCAF4g04851</name>
</gene>
<dbReference type="AlphaFoldDB" id="V5EUD6"/>
<dbReference type="EMBL" id="KI545884">
    <property type="protein sequence ID" value="EST05714.1"/>
    <property type="molecule type" value="Genomic_DNA"/>
</dbReference>
<dbReference type="OMA" id="PTHESMI"/>